<dbReference type="EMBL" id="JAEILG010000058">
    <property type="protein sequence ID" value="MBI6566986.1"/>
    <property type="molecule type" value="Genomic_DNA"/>
</dbReference>
<organism evidence="1 2">
    <name type="scientific">Pseudomonas synxantha</name>
    <dbReference type="NCBI Taxonomy" id="47883"/>
    <lineage>
        <taxon>Bacteria</taxon>
        <taxon>Pseudomonadati</taxon>
        <taxon>Pseudomonadota</taxon>
        <taxon>Gammaproteobacteria</taxon>
        <taxon>Pseudomonadales</taxon>
        <taxon>Pseudomonadaceae</taxon>
        <taxon>Pseudomonas</taxon>
    </lineage>
</organism>
<evidence type="ECO:0000313" key="2">
    <source>
        <dbReference type="Proteomes" id="UP000648914"/>
    </source>
</evidence>
<dbReference type="RefSeq" id="WP_198731164.1">
    <property type="nucleotide sequence ID" value="NZ_JAEILG010000058.1"/>
</dbReference>
<name>A0ABS0UN07_9PSED</name>
<comment type="caution">
    <text evidence="1">The sequence shown here is derived from an EMBL/GenBank/DDBJ whole genome shotgun (WGS) entry which is preliminary data.</text>
</comment>
<keyword evidence="2" id="KW-1185">Reference proteome</keyword>
<evidence type="ECO:0000313" key="1">
    <source>
        <dbReference type="EMBL" id="MBI6566986.1"/>
    </source>
</evidence>
<reference evidence="1 2" key="1">
    <citation type="submission" date="2020-12" db="EMBL/GenBank/DDBJ databases">
        <title>Comparative genomic insights into the epidemiology and virulence of plant pathogenic Pseudomonads from Turkey.</title>
        <authorList>
            <person name="Dillon M."/>
            <person name="Ruiz-Bedoya T."/>
            <person name="Bendalovic-Torma C."/>
            <person name="Guttman K.M."/>
            <person name="Kwak H."/>
            <person name="Middleton M.A."/>
            <person name="Wang P.W."/>
            <person name="Horuz S."/>
            <person name="Aysan Y."/>
            <person name="Guttman D.S."/>
        </authorList>
    </citation>
    <scope>NUCLEOTIDE SEQUENCE [LARGE SCALE GENOMIC DNA]</scope>
    <source>
        <strain evidence="1 2">S5_IA_2b</strain>
    </source>
</reference>
<accession>A0ABS0UN07</accession>
<gene>
    <name evidence="1" type="ORF">YA0852_23110</name>
</gene>
<protein>
    <submittedName>
        <fullName evidence="1">Uncharacterized protein</fullName>
    </submittedName>
</protein>
<sequence length="109" mass="12468">MSNKYQAAFVIPVGANKTLGEDGWEFESSERISRDLEAYFARTLELDFVKEYSGIKEYAGARFKMLIIFDDEKNIENIFFQVFSEGLSVLSEACLDKKKFSKAELFIPG</sequence>
<dbReference type="Proteomes" id="UP000648914">
    <property type="component" value="Unassembled WGS sequence"/>
</dbReference>
<proteinExistence type="predicted"/>